<dbReference type="Gene3D" id="1.25.40.290">
    <property type="entry name" value="ARM repeat domains"/>
    <property type="match status" value="1"/>
</dbReference>
<accession>A0A5C5RCJ7</accession>
<evidence type="ECO:0000313" key="2">
    <source>
        <dbReference type="Proteomes" id="UP000317291"/>
    </source>
</evidence>
<dbReference type="InterPro" id="IPR014825">
    <property type="entry name" value="DNA_alkylation"/>
</dbReference>
<evidence type="ECO:0000313" key="1">
    <source>
        <dbReference type="EMBL" id="TWS20234.1"/>
    </source>
</evidence>
<reference evidence="1 2" key="1">
    <citation type="submission" date="2019-06" db="EMBL/GenBank/DDBJ databases">
        <title>Tsukamurella conjunctivitidis sp. nov., Tsukamurella assacharolytica sp. nov. and Tsukamurella sputae sp. nov. isolated from patients with conjunctivitis, bacteraemia (lymphoma) and respiratory infection (sputum) in Hong Kong.</title>
        <authorList>
            <person name="Teng J.L.L."/>
            <person name="Lee H.H."/>
            <person name="Fong J.Y.H."/>
            <person name="Fok K.M.N."/>
            <person name="Lau S.K.P."/>
            <person name="Woo P.C.Y."/>
        </authorList>
    </citation>
    <scope>NUCLEOTIDE SEQUENCE [LARGE SCALE GENOMIC DNA]</scope>
    <source>
        <strain evidence="1 2">HKU71</strain>
    </source>
</reference>
<protein>
    <submittedName>
        <fullName evidence="1">DNA alkylation repair protein</fullName>
    </submittedName>
</protein>
<organism evidence="1 2">
    <name type="scientific">Tsukamurella asaccharolytica</name>
    <dbReference type="NCBI Taxonomy" id="2592067"/>
    <lineage>
        <taxon>Bacteria</taxon>
        <taxon>Bacillati</taxon>
        <taxon>Actinomycetota</taxon>
        <taxon>Actinomycetes</taxon>
        <taxon>Mycobacteriales</taxon>
        <taxon>Tsukamurellaceae</taxon>
        <taxon>Tsukamurella</taxon>
    </lineage>
</organism>
<dbReference type="SUPFAM" id="SSF48371">
    <property type="entry name" value="ARM repeat"/>
    <property type="match status" value="1"/>
</dbReference>
<dbReference type="OrthoDB" id="9775346at2"/>
<proteinExistence type="predicted"/>
<sequence>MKLVDRIRAELRAAADAERAPKMQAYMKSAMPFLGVPAPQVRAITAAARRDHPPAGLDELRAVVLALWDGAQYREERYAAQNLLRYRLGRGDPALLPLHEHIAVTGAWWDHVDETARHIAALLDAHPEDTAAVVRAWSRGDDLWLRRLAILAQLGRRDRLDTDLLEDAIAPALPEAEFFLRKAIGWALREHAKTDPAWVRAYVTAHEAELSGLSRREALKNLRS</sequence>
<keyword evidence="2" id="KW-1185">Reference proteome</keyword>
<comment type="caution">
    <text evidence="1">The sequence shown here is derived from an EMBL/GenBank/DDBJ whole genome shotgun (WGS) entry which is preliminary data.</text>
</comment>
<dbReference type="PANTHER" id="PTHR34070:SF1">
    <property type="entry name" value="DNA ALKYLATION REPAIR PROTEIN"/>
    <property type="match status" value="1"/>
</dbReference>
<dbReference type="EMBL" id="VIGW01000003">
    <property type="protein sequence ID" value="TWS20234.1"/>
    <property type="molecule type" value="Genomic_DNA"/>
</dbReference>
<name>A0A5C5RCJ7_9ACTN</name>
<gene>
    <name evidence="1" type="ORF">FK529_08970</name>
</gene>
<dbReference type="InterPro" id="IPR016024">
    <property type="entry name" value="ARM-type_fold"/>
</dbReference>
<dbReference type="RefSeq" id="WP_146560609.1">
    <property type="nucleotide sequence ID" value="NZ_VIGW01000003.1"/>
</dbReference>
<dbReference type="Gene3D" id="1.20.1660.10">
    <property type="entry name" value="Hypothetical protein (EF3068)"/>
    <property type="match status" value="1"/>
</dbReference>
<dbReference type="Pfam" id="PF08713">
    <property type="entry name" value="DNA_alkylation"/>
    <property type="match status" value="1"/>
</dbReference>
<dbReference type="PANTHER" id="PTHR34070">
    <property type="entry name" value="ARMADILLO-TYPE FOLD"/>
    <property type="match status" value="1"/>
</dbReference>
<dbReference type="Proteomes" id="UP000317291">
    <property type="component" value="Unassembled WGS sequence"/>
</dbReference>
<dbReference type="CDD" id="cd07064">
    <property type="entry name" value="AlkD_like_1"/>
    <property type="match status" value="1"/>
</dbReference>
<dbReference type="AlphaFoldDB" id="A0A5C5RCJ7"/>